<evidence type="ECO:0000313" key="4">
    <source>
        <dbReference type="Proteomes" id="UP000663852"/>
    </source>
</evidence>
<reference evidence="1" key="1">
    <citation type="submission" date="2021-02" db="EMBL/GenBank/DDBJ databases">
        <authorList>
            <person name="Nowell W R."/>
        </authorList>
    </citation>
    <scope>NUCLEOTIDE SEQUENCE</scope>
</reference>
<dbReference type="Proteomes" id="UP000663828">
    <property type="component" value="Unassembled WGS sequence"/>
</dbReference>
<dbReference type="EMBL" id="CAJNOR010013441">
    <property type="protein sequence ID" value="CAF1673333.1"/>
    <property type="molecule type" value="Genomic_DNA"/>
</dbReference>
<organism evidence="1 4">
    <name type="scientific">Adineta ricciae</name>
    <name type="common">Rotifer</name>
    <dbReference type="NCBI Taxonomy" id="249248"/>
    <lineage>
        <taxon>Eukaryota</taxon>
        <taxon>Metazoa</taxon>
        <taxon>Spiralia</taxon>
        <taxon>Gnathifera</taxon>
        <taxon>Rotifera</taxon>
        <taxon>Eurotatoria</taxon>
        <taxon>Bdelloidea</taxon>
        <taxon>Adinetida</taxon>
        <taxon>Adinetidae</taxon>
        <taxon>Adineta</taxon>
    </lineage>
</organism>
<dbReference type="EMBL" id="CAJNOJ010000235">
    <property type="protein sequence ID" value="CAF1321808.1"/>
    <property type="molecule type" value="Genomic_DNA"/>
</dbReference>
<accession>A0A815FD03</accession>
<gene>
    <name evidence="1" type="ORF">EDS130_LOCUS31704</name>
    <name evidence="2" type="ORF">XAT740_LOCUS59114</name>
</gene>
<comment type="caution">
    <text evidence="1">The sequence shown here is derived from an EMBL/GenBank/DDBJ whole genome shotgun (WGS) entry which is preliminary data.</text>
</comment>
<dbReference type="OrthoDB" id="10357163at2759"/>
<evidence type="ECO:0000313" key="3">
    <source>
        <dbReference type="Proteomes" id="UP000663828"/>
    </source>
</evidence>
<name>A0A815FD03_ADIRI</name>
<proteinExistence type="predicted"/>
<evidence type="ECO:0000313" key="1">
    <source>
        <dbReference type="EMBL" id="CAF1321808.1"/>
    </source>
</evidence>
<protein>
    <submittedName>
        <fullName evidence="1">Uncharacterized protein</fullName>
    </submittedName>
</protein>
<dbReference type="AlphaFoldDB" id="A0A815FD03"/>
<keyword evidence="3" id="KW-1185">Reference proteome</keyword>
<sequence>MASSNRTAIGQSVINLFHGYKPPTNHEDLYVCSNCPSYIPDANKINWLQHVHDFHTDEFDQLVESQKILTRACNLIKPDDDIQETILATSTSFTLVEEKPMSTKEQVL</sequence>
<dbReference type="Proteomes" id="UP000663852">
    <property type="component" value="Unassembled WGS sequence"/>
</dbReference>
<evidence type="ECO:0000313" key="2">
    <source>
        <dbReference type="EMBL" id="CAF1673333.1"/>
    </source>
</evidence>